<protein>
    <recommendedName>
        <fullName evidence="3">F-box domain-containing protein</fullName>
    </recommendedName>
</protein>
<keyword evidence="2" id="KW-1185">Reference proteome</keyword>
<dbReference type="GeneID" id="9590522"/>
<dbReference type="InParanoid" id="D8Q3E6"/>
<name>D8Q3E6_SCHCM</name>
<dbReference type="VEuPathDB" id="FungiDB:SCHCODRAFT_01088606"/>
<organism evidence="2">
    <name type="scientific">Schizophyllum commune (strain H4-8 / FGSC 9210)</name>
    <name type="common">Split gill fungus</name>
    <dbReference type="NCBI Taxonomy" id="578458"/>
    <lineage>
        <taxon>Eukaryota</taxon>
        <taxon>Fungi</taxon>
        <taxon>Dikarya</taxon>
        <taxon>Basidiomycota</taxon>
        <taxon>Agaricomycotina</taxon>
        <taxon>Agaricomycetes</taxon>
        <taxon>Agaricomycetidae</taxon>
        <taxon>Agaricales</taxon>
        <taxon>Schizophyllaceae</taxon>
        <taxon>Schizophyllum</taxon>
    </lineage>
</organism>
<sequence>MGGWRYRLLDLDAKLYLDEHDGGNWREKWKYILHAIPYHPEPLRFQAPTLLRRAVESARTTTITSLPLELVDMILDLLNDQLDIFCFAFTCRATWCAAERRIHGFIGAWANGWSGHRIIYISNGDDRTDEDFPRDLNIDSEGEDFCTECGLDSDDEEDGEDQCPCKRGEPCMHPRACNLYEWAGHQYADMEEKLPYDLASSLVGCLEKRFESSTADDHAELVILERLIQQLVPNANLRETNEADLVLCNYTRGLYVRGAAMVERNRRHSSQCNMATVILRRTKWEAHHSGRQDPDDCFLQGEPNGDWRAAWAGDRLDLLTVAQMDELLEEGDENEEPMPWIDATVAVLNDVYSRRNY</sequence>
<accession>D8Q3E6</accession>
<reference evidence="1 2" key="1">
    <citation type="journal article" date="2010" name="Nat. Biotechnol.">
        <title>Genome sequence of the model mushroom Schizophyllum commune.</title>
        <authorList>
            <person name="Ohm R.A."/>
            <person name="de Jong J.F."/>
            <person name="Lugones L.G."/>
            <person name="Aerts A."/>
            <person name="Kothe E."/>
            <person name="Stajich J.E."/>
            <person name="de Vries R.P."/>
            <person name="Record E."/>
            <person name="Levasseur A."/>
            <person name="Baker S.E."/>
            <person name="Bartholomew K.A."/>
            <person name="Coutinho P.M."/>
            <person name="Erdmann S."/>
            <person name="Fowler T.J."/>
            <person name="Gathman A.C."/>
            <person name="Lombard V."/>
            <person name="Henrissat B."/>
            <person name="Knabe N."/>
            <person name="Kuees U."/>
            <person name="Lilly W.W."/>
            <person name="Lindquist E."/>
            <person name="Lucas S."/>
            <person name="Magnuson J.K."/>
            <person name="Piumi F."/>
            <person name="Raudaskoski M."/>
            <person name="Salamov A."/>
            <person name="Schmutz J."/>
            <person name="Schwarze F.W.M.R."/>
            <person name="vanKuyk P.A."/>
            <person name="Horton J.S."/>
            <person name="Grigoriev I.V."/>
            <person name="Woesten H.A.B."/>
        </authorList>
    </citation>
    <scope>NUCLEOTIDE SEQUENCE [LARGE SCALE GENOMIC DNA]</scope>
    <source>
        <strain evidence="2">H4-8 / FGSC 9210</strain>
    </source>
</reference>
<proteinExistence type="predicted"/>
<gene>
    <name evidence="1" type="ORF">SCHCODRAFT_107796</name>
</gene>
<feature type="non-terminal residue" evidence="1">
    <location>
        <position position="357"/>
    </location>
</feature>
<dbReference type="EMBL" id="GL377305">
    <property type="protein sequence ID" value="EFI98297.1"/>
    <property type="molecule type" value="Genomic_DNA"/>
</dbReference>
<dbReference type="KEGG" id="scm:SCHCO_01088606"/>
<dbReference type="RefSeq" id="XP_003033200.1">
    <property type="nucleotide sequence ID" value="XM_003033154.1"/>
</dbReference>
<evidence type="ECO:0000313" key="1">
    <source>
        <dbReference type="EMBL" id="EFI98297.1"/>
    </source>
</evidence>
<evidence type="ECO:0008006" key="3">
    <source>
        <dbReference type="Google" id="ProtNLM"/>
    </source>
</evidence>
<dbReference type="OrthoDB" id="2588098at2759"/>
<evidence type="ECO:0000313" key="2">
    <source>
        <dbReference type="Proteomes" id="UP000007431"/>
    </source>
</evidence>
<dbReference type="AlphaFoldDB" id="D8Q3E6"/>
<dbReference type="Proteomes" id="UP000007431">
    <property type="component" value="Unassembled WGS sequence"/>
</dbReference>
<dbReference type="HOGENOM" id="CLU_776489_0_0_1"/>
<dbReference type="OMA" id="AHCQIAC"/>